<keyword evidence="16" id="KW-1185">Reference proteome</keyword>
<evidence type="ECO:0000256" key="11">
    <source>
        <dbReference type="ARBA" id="ARBA00023201"/>
    </source>
</evidence>
<dbReference type="GO" id="GO:0005886">
    <property type="term" value="C:plasma membrane"/>
    <property type="evidence" value="ECO:0007669"/>
    <property type="project" value="UniProtKB-SubCell"/>
</dbReference>
<dbReference type="GO" id="GO:0015293">
    <property type="term" value="F:symporter activity"/>
    <property type="evidence" value="ECO:0007669"/>
    <property type="project" value="UniProtKB-KW"/>
</dbReference>
<feature type="transmembrane region" description="Helical" evidence="14">
    <location>
        <begin position="312"/>
        <end position="330"/>
    </location>
</feature>
<feature type="transmembrane region" description="Helical" evidence="14">
    <location>
        <begin position="368"/>
        <end position="387"/>
    </location>
</feature>
<dbReference type="InterPro" id="IPR001734">
    <property type="entry name" value="Na/solute_symporter"/>
</dbReference>
<feature type="transmembrane region" description="Helical" evidence="14">
    <location>
        <begin position="393"/>
        <end position="412"/>
    </location>
</feature>
<reference evidence="15 16" key="1">
    <citation type="submission" date="2016-10" db="EMBL/GenBank/DDBJ databases">
        <authorList>
            <person name="de Groot N.N."/>
        </authorList>
    </citation>
    <scope>NUCLEOTIDE SEQUENCE [LARGE SCALE GENOMIC DNA]</scope>
    <source>
        <strain evidence="15 16">DSM 23995</strain>
    </source>
</reference>
<dbReference type="STRING" id="930128.SAMN05192532_102458"/>
<evidence type="ECO:0000256" key="8">
    <source>
        <dbReference type="ARBA" id="ARBA00023053"/>
    </source>
</evidence>
<keyword evidence="3" id="KW-0813">Transport</keyword>
<evidence type="ECO:0000256" key="6">
    <source>
        <dbReference type="ARBA" id="ARBA00022847"/>
    </source>
</evidence>
<protein>
    <submittedName>
        <fullName evidence="15">Solute:Na+ symporter, SSS family</fullName>
    </submittedName>
</protein>
<feature type="transmembrane region" description="Helical" evidence="14">
    <location>
        <begin position="419"/>
        <end position="437"/>
    </location>
</feature>
<dbReference type="PANTHER" id="PTHR48086">
    <property type="entry name" value="SODIUM/PROLINE SYMPORTER-RELATED"/>
    <property type="match status" value="1"/>
</dbReference>
<evidence type="ECO:0000313" key="16">
    <source>
        <dbReference type="Proteomes" id="UP000199516"/>
    </source>
</evidence>
<keyword evidence="5 14" id="KW-0812">Transmembrane</keyword>
<keyword evidence="6" id="KW-0769">Symport</keyword>
<sequence>MTMGVLIIVLFMVIPLVVGFYAAGKSQNTSDDYFIQGRGMGSVAAFFTVAATWWSAFAFLGSNASFYTEGPVYLTAFAWNILFGFLYFVVGKRVWFLGKKFNYVTPSDLLGDFYNSEKVRILVGLIVIVFTIPYLQIQLTGGAYLIEVASGGVIPFWLAALIFYVVIITYVWVGGIRAVAWTDIIYGALLFFGLLFVGFYIANVVGGPASMFSQMQESHPNHMTLPGPEGSSGYATWISLCFVTAIGAIMGPQIWLRMYSVKNGQLFNLMPFLISLVAITYIGSLFVSWTGVLVMPGVENPDQILPLMLLDYAPFVIGAIVLAGGASAAMSTANSQIHAVSTVMTKDFYQRYRNPEAPQSKLIQVGRYFLLAFSVLAYFLALFAPGLLVTVGLIAFGGTAQLIVPVIGALFWKRGTASGAMAGLIGSLVFIIAFTFIPALVSPLGLDPAMWGLAINTVLFIGVSYATAPRDQHVVDRFDKALREFRGEEGIEDIEASEPKEHIPS</sequence>
<dbReference type="PANTHER" id="PTHR48086:SF3">
    <property type="entry name" value="SODIUM_PROLINE SYMPORTER"/>
    <property type="match status" value="1"/>
</dbReference>
<dbReference type="Gene3D" id="1.20.1730.10">
    <property type="entry name" value="Sodium/glucose cotransporter"/>
    <property type="match status" value="1"/>
</dbReference>
<evidence type="ECO:0000256" key="5">
    <source>
        <dbReference type="ARBA" id="ARBA00022692"/>
    </source>
</evidence>
<organism evidence="15 16">
    <name type="scientific">Alteribacillus iranensis</name>
    <dbReference type="NCBI Taxonomy" id="930128"/>
    <lineage>
        <taxon>Bacteria</taxon>
        <taxon>Bacillati</taxon>
        <taxon>Bacillota</taxon>
        <taxon>Bacilli</taxon>
        <taxon>Bacillales</taxon>
        <taxon>Bacillaceae</taxon>
        <taxon>Alteribacillus</taxon>
    </lineage>
</organism>
<dbReference type="AlphaFoldDB" id="A0A1I2BTD9"/>
<evidence type="ECO:0000256" key="10">
    <source>
        <dbReference type="ARBA" id="ARBA00023136"/>
    </source>
</evidence>
<dbReference type="InterPro" id="IPR038377">
    <property type="entry name" value="Na/Glc_symporter_sf"/>
</dbReference>
<proteinExistence type="inferred from homology"/>
<keyword evidence="7 14" id="KW-1133">Transmembrane helix</keyword>
<dbReference type="InterPro" id="IPR050277">
    <property type="entry name" value="Sodium:Solute_Symporter"/>
</dbReference>
<evidence type="ECO:0000256" key="2">
    <source>
        <dbReference type="ARBA" id="ARBA00006434"/>
    </source>
</evidence>
<comment type="subcellular location">
    <subcellularLocation>
        <location evidence="1">Cell membrane</location>
        <topology evidence="1">Multi-pass membrane protein</topology>
    </subcellularLocation>
</comment>
<comment type="catalytic activity">
    <reaction evidence="12">
        <text>L-proline(in) + Na(+)(in) = L-proline(out) + Na(+)(out)</text>
        <dbReference type="Rhea" id="RHEA:28967"/>
        <dbReference type="ChEBI" id="CHEBI:29101"/>
        <dbReference type="ChEBI" id="CHEBI:60039"/>
    </reaction>
</comment>
<evidence type="ECO:0000256" key="14">
    <source>
        <dbReference type="SAM" id="Phobius"/>
    </source>
</evidence>
<evidence type="ECO:0000256" key="12">
    <source>
        <dbReference type="ARBA" id="ARBA00033708"/>
    </source>
</evidence>
<evidence type="ECO:0000256" key="4">
    <source>
        <dbReference type="ARBA" id="ARBA00022475"/>
    </source>
</evidence>
<dbReference type="OrthoDB" id="9810181at2"/>
<dbReference type="CDD" id="cd10322">
    <property type="entry name" value="SLC5sbd"/>
    <property type="match status" value="1"/>
</dbReference>
<dbReference type="RefSeq" id="WP_091659047.1">
    <property type="nucleotide sequence ID" value="NZ_FONT01000002.1"/>
</dbReference>
<feature type="transmembrane region" description="Helical" evidence="14">
    <location>
        <begin position="184"/>
        <end position="202"/>
    </location>
</feature>
<gene>
    <name evidence="15" type="ORF">SAMN05192532_102458</name>
</gene>
<comment type="similarity">
    <text evidence="2 13">Belongs to the sodium:solute symporter (SSF) (TC 2.A.21) family.</text>
</comment>
<feature type="transmembrane region" description="Helical" evidence="14">
    <location>
        <begin position="72"/>
        <end position="90"/>
    </location>
</feature>
<evidence type="ECO:0000313" key="15">
    <source>
        <dbReference type="EMBL" id="SFE58570.1"/>
    </source>
</evidence>
<keyword evidence="8" id="KW-0915">Sodium</keyword>
<keyword evidence="10 14" id="KW-0472">Membrane</keyword>
<feature type="transmembrane region" description="Helical" evidence="14">
    <location>
        <begin position="234"/>
        <end position="256"/>
    </location>
</feature>
<evidence type="ECO:0000256" key="1">
    <source>
        <dbReference type="ARBA" id="ARBA00004651"/>
    </source>
</evidence>
<feature type="transmembrane region" description="Helical" evidence="14">
    <location>
        <begin position="6"/>
        <end position="23"/>
    </location>
</feature>
<dbReference type="Proteomes" id="UP000199516">
    <property type="component" value="Unassembled WGS sequence"/>
</dbReference>
<feature type="transmembrane region" description="Helical" evidence="14">
    <location>
        <begin position="152"/>
        <end position="172"/>
    </location>
</feature>
<dbReference type="EMBL" id="FONT01000002">
    <property type="protein sequence ID" value="SFE58570.1"/>
    <property type="molecule type" value="Genomic_DNA"/>
</dbReference>
<feature type="transmembrane region" description="Helical" evidence="14">
    <location>
        <begin position="121"/>
        <end position="146"/>
    </location>
</feature>
<dbReference type="PROSITE" id="PS50283">
    <property type="entry name" value="NA_SOLUT_SYMP_3"/>
    <property type="match status" value="1"/>
</dbReference>
<keyword evidence="11" id="KW-0739">Sodium transport</keyword>
<keyword evidence="4" id="KW-1003">Cell membrane</keyword>
<dbReference type="Pfam" id="PF00474">
    <property type="entry name" value="SSF"/>
    <property type="match status" value="1"/>
</dbReference>
<accession>A0A1I2BTD9</accession>
<feature type="transmembrane region" description="Helical" evidence="14">
    <location>
        <begin position="43"/>
        <end position="60"/>
    </location>
</feature>
<keyword evidence="9" id="KW-0406">Ion transport</keyword>
<feature type="transmembrane region" description="Helical" evidence="14">
    <location>
        <begin position="268"/>
        <end position="292"/>
    </location>
</feature>
<evidence type="ECO:0000256" key="9">
    <source>
        <dbReference type="ARBA" id="ARBA00023065"/>
    </source>
</evidence>
<dbReference type="GO" id="GO:0006814">
    <property type="term" value="P:sodium ion transport"/>
    <property type="evidence" value="ECO:0007669"/>
    <property type="project" value="UniProtKB-KW"/>
</dbReference>
<feature type="transmembrane region" description="Helical" evidence="14">
    <location>
        <begin position="449"/>
        <end position="468"/>
    </location>
</feature>
<name>A0A1I2BTD9_9BACI</name>
<evidence type="ECO:0000256" key="13">
    <source>
        <dbReference type="RuleBase" id="RU362091"/>
    </source>
</evidence>
<evidence type="ECO:0000256" key="7">
    <source>
        <dbReference type="ARBA" id="ARBA00022989"/>
    </source>
</evidence>
<evidence type="ECO:0000256" key="3">
    <source>
        <dbReference type="ARBA" id="ARBA00022448"/>
    </source>
</evidence>